<comment type="caution">
    <text evidence="2">The sequence shown here is derived from an EMBL/GenBank/DDBJ whole genome shotgun (WGS) entry which is preliminary data.</text>
</comment>
<organism evidence="2 3">
    <name type="scientific">Naegleria fowleri</name>
    <name type="common">Brain eating amoeba</name>
    <dbReference type="NCBI Taxonomy" id="5763"/>
    <lineage>
        <taxon>Eukaryota</taxon>
        <taxon>Discoba</taxon>
        <taxon>Heterolobosea</taxon>
        <taxon>Tetramitia</taxon>
        <taxon>Eutetramitia</taxon>
        <taxon>Vahlkampfiidae</taxon>
        <taxon>Naegleria</taxon>
    </lineage>
</organism>
<name>A0A6A5C9V7_NAEFO</name>
<dbReference type="VEuPathDB" id="AmoebaDB:NfTy_011700"/>
<keyword evidence="3" id="KW-1185">Reference proteome</keyword>
<evidence type="ECO:0000313" key="2">
    <source>
        <dbReference type="EMBL" id="KAF0983314.1"/>
    </source>
</evidence>
<feature type="region of interest" description="Disordered" evidence="1">
    <location>
        <begin position="364"/>
        <end position="400"/>
    </location>
</feature>
<feature type="region of interest" description="Disordered" evidence="1">
    <location>
        <begin position="877"/>
        <end position="898"/>
    </location>
</feature>
<reference evidence="2 3" key="1">
    <citation type="journal article" date="2019" name="Sci. Rep.">
        <title>Nanopore sequencing improves the draft genome of the human pathogenic amoeba Naegleria fowleri.</title>
        <authorList>
            <person name="Liechti N."/>
            <person name="Schurch N."/>
            <person name="Bruggmann R."/>
            <person name="Wittwer M."/>
        </authorList>
    </citation>
    <scope>NUCLEOTIDE SEQUENCE [LARGE SCALE GENOMIC DNA]</scope>
    <source>
        <strain evidence="2 3">ATCC 30894</strain>
    </source>
</reference>
<gene>
    <name evidence="2" type="ORF">FDP41_010379</name>
</gene>
<dbReference type="Proteomes" id="UP000444721">
    <property type="component" value="Unassembled WGS sequence"/>
</dbReference>
<feature type="region of interest" description="Disordered" evidence="1">
    <location>
        <begin position="1197"/>
        <end position="1274"/>
    </location>
</feature>
<feature type="compositionally biased region" description="Basic residues" evidence="1">
    <location>
        <begin position="1236"/>
        <end position="1248"/>
    </location>
</feature>
<feature type="region of interest" description="Disordered" evidence="1">
    <location>
        <begin position="1058"/>
        <end position="1083"/>
    </location>
</feature>
<sequence>MKNEMAGHAAADASDHSSVNDAVQTLANSYLMMEVNRDNIHGLLTQQQRKHSNLEHKPLLMSKASTLQLQQAFDKARKFNHHQDPSAQKHEEVKLEGKGYSIAFKIPKGGWRDQQNEDFEKSASVDACATKATEIIGAGLPTRVVDIDVQEFDRLMQGETGITFTSKSNPGQMPFDSMKERDKAIHHAIETHKAKCGTFFVLILTVVQKRFDPSKIHDILLQDSGFDHEILNRVRGMGGGSTPRHGKLKTENSYAFLSGLYNDSGENMENDQKRHESPSAILSKVPTASDKKVHKNAEETSPVDFLDKILSFNMTPVTPLSRNPFLSEDVKMVLDRDLGEVGMEGSRHRFSRNATAIRILLPKKREKEESKERLSARGRNAESKKKKFTSSNAKEKTESEEIIQTSKQIIDMIKYDPSKSGEKLLSEVMPSIEYSVAEMLERILEDEEKQQEDEQMQAVASKTSSCNKVERRGSKLVFDARDTFFYESVDSTAEMERVAQREAFISKEFQEFKPKEIERQKEQLTNANMKKARLTIYNLQNVHMNSEFQELLSPKSKSMQDEEWKKRDKEISDLCDTLEKLIIDICHEMKQLNESKLNSSITPQYHEIERISDTLITCLKRIPFDWNSRTKREWAQGAEVLLMWQMKLSSPLNINKEEHVRELAKFYVRIFYENDVLMKNLFLHYKEAVIDEIKNGEKYRKMKSGNNDDISLPKLNGFTVWSDSTKSSEVDEVDLFSYPQSFELQRQRVSNIKKMLFIIINYVNHCNSYTKDVFGDLVMVEKDRYQRKVLIRKATLKESGKKKEVQSMIEERGLSAFANILKSTSWENVPHSVGKVEEEELDSEVYVHRERDFYTSVFSKDVEKIVKNIRESKETMKLVHESPSQQNIEPITTSKPTNDQEDMIHLHKTSFINDEQLSEESALEFQRPYLYQPPTLKMSSKSPTLPNREKKTLPTQPNPSSKTIEEKHNDSKINTFHNSFMFTPSEPSIYDPSENTSLSLNATLDPSHTLDNAKQKNQISQNIHPLETNSSITMNTLDDSFHKEIMEDMFGKERQVLLSPQPESPEEIRNQRASTQSPITSDHVSLHSLESSMGRSTRMNSPIVEFPEPRKVTGLRFDTRSLSPSTTPKLKKDKEQDQKPIQLNVTDPKHVYDIDEPEMLNNKVEQKQEIVTIPAPKIQNQSVLSTTFSLLNESLAPNEEKKENKNINKSGRQSSQKFGTKRITPEVTSIHETKSKNLRKYSRQKKINTKSVDSTENVSTKSSNMSVQDFTPTRTASPISAHDLHQLTISLAHFDDNVRPLSSRSSNYVALKDDSPKSARSTTSVEKKNKHSGKWMVKSNVFQTFFDTPLHVSEDLQETKKKDDIPDDKFDSVTLLEKLEQTWDELLIPAATKMKLYQKYSSSKYIGNVNLMRDAVKTWKLGASAVIARESILLQMQEYEKNLAQSASKLPSFSDKIQEQKMRSNLFKRLSVIASECEKINRKLKKDHDDQLMYKSNCTYVDKMKRDYLSIIAGIEALAEEIQPVDFDVVSPRSLNNNKKNASVTKIDLILSYDKNR</sequence>
<dbReference type="RefSeq" id="XP_044568027.1">
    <property type="nucleotide sequence ID" value="XM_044700670.1"/>
</dbReference>
<evidence type="ECO:0000313" key="3">
    <source>
        <dbReference type="Proteomes" id="UP000444721"/>
    </source>
</evidence>
<dbReference type="OrthoDB" id="67750at2759"/>
<dbReference type="VEuPathDB" id="AmoebaDB:FDP41_010379"/>
<dbReference type="OMA" id="DICHEMK"/>
<protein>
    <submittedName>
        <fullName evidence="2">Uncharacterized protein</fullName>
    </submittedName>
</protein>
<dbReference type="EMBL" id="VFQX01000006">
    <property type="protein sequence ID" value="KAF0983314.1"/>
    <property type="molecule type" value="Genomic_DNA"/>
</dbReference>
<evidence type="ECO:0000256" key="1">
    <source>
        <dbReference type="SAM" id="MobiDB-lite"/>
    </source>
</evidence>
<proteinExistence type="predicted"/>
<feature type="compositionally biased region" description="Basic and acidic residues" evidence="1">
    <location>
        <begin position="364"/>
        <end position="383"/>
    </location>
</feature>
<feature type="region of interest" description="Disordered" evidence="1">
    <location>
        <begin position="1118"/>
        <end position="1138"/>
    </location>
</feature>
<feature type="region of interest" description="Disordered" evidence="1">
    <location>
        <begin position="1309"/>
        <end position="1331"/>
    </location>
</feature>
<accession>A0A6A5C9V7</accession>
<feature type="compositionally biased region" description="Polar residues" evidence="1">
    <location>
        <begin position="1249"/>
        <end position="1274"/>
    </location>
</feature>
<feature type="compositionally biased region" description="Polar residues" evidence="1">
    <location>
        <begin position="882"/>
        <end position="897"/>
    </location>
</feature>
<feature type="region of interest" description="Disordered" evidence="1">
    <location>
        <begin position="933"/>
        <end position="970"/>
    </location>
</feature>
<dbReference type="GeneID" id="68117594"/>
<feature type="compositionally biased region" description="Polar residues" evidence="1">
    <location>
        <begin position="1071"/>
        <end position="1083"/>
    </location>
</feature>
<dbReference type="VEuPathDB" id="AmoebaDB:NF0067390"/>
<feature type="compositionally biased region" description="Polar residues" evidence="1">
    <location>
        <begin position="953"/>
        <end position="962"/>
    </location>
</feature>